<gene>
    <name evidence="9" type="primary">TCP2_4</name>
    <name evidence="9" type="ORF">g.124072</name>
</gene>
<organism evidence="9">
    <name type="scientific">Anthurium amnicola</name>
    <dbReference type="NCBI Taxonomy" id="1678845"/>
    <lineage>
        <taxon>Eukaryota</taxon>
        <taxon>Viridiplantae</taxon>
        <taxon>Streptophyta</taxon>
        <taxon>Embryophyta</taxon>
        <taxon>Tracheophyta</taxon>
        <taxon>Spermatophyta</taxon>
        <taxon>Magnoliopsida</taxon>
        <taxon>Liliopsida</taxon>
        <taxon>Araceae</taxon>
        <taxon>Pothoideae</taxon>
        <taxon>Potheae</taxon>
        <taxon>Anthurium</taxon>
    </lineage>
</organism>
<evidence type="ECO:0000259" key="8">
    <source>
        <dbReference type="PROSITE" id="PS51370"/>
    </source>
</evidence>
<feature type="compositionally biased region" description="Basic and acidic residues" evidence="6">
    <location>
        <begin position="171"/>
        <end position="183"/>
    </location>
</feature>
<comment type="subcellular location">
    <subcellularLocation>
        <location evidence="1">Nucleus</location>
    </subcellularLocation>
</comment>
<feature type="region of interest" description="Disordered" evidence="6">
    <location>
        <begin position="1"/>
        <end position="86"/>
    </location>
</feature>
<dbReference type="PROSITE" id="PS51369">
    <property type="entry name" value="TCP"/>
    <property type="match status" value="1"/>
</dbReference>
<sequence>MEMEDPHPSKRSRMPNGSGPSPKARPQEQQHPEELKPRLGRRVKAMAEAGGPLGLRPWHQPPASAGAGASSRICRVSRTSGGKDRHSKVLTAKGLRDRRVRLSVSTAIQFYDLQDRLGYEQPSKAVEWLIKAAAAAIAGLPSLEGAFPGGEEPFPAGEVDGDAEVAQLGYGDHHQRQEQEQRQQQHISLTKSTCSSASDTSKGSVLSLLRSEIRTKARERARERTATAKEKDRDGDGEDDATHHAPMPHHHLLNLNPSSHSSFIELLTGGGGQQNQNQNQNHGPVSVAHGSPVPDLLLRHSPTSAALVKADFFGQVGLFGDGEKPHHPPGFPTQTHFNAAALGNGDHPDMPQQQQQQFSFMPENLIPLAVAAAAGGDYINFSVASGIAGFNRGTLQ</sequence>
<accession>A0A1D1YX99</accession>
<feature type="compositionally biased region" description="Low complexity" evidence="6">
    <location>
        <begin position="253"/>
        <end position="262"/>
    </location>
</feature>
<feature type="compositionally biased region" description="Basic and acidic residues" evidence="6">
    <location>
        <begin position="25"/>
        <end position="37"/>
    </location>
</feature>
<evidence type="ECO:0000256" key="1">
    <source>
        <dbReference type="ARBA" id="ARBA00004123"/>
    </source>
</evidence>
<evidence type="ECO:0000256" key="3">
    <source>
        <dbReference type="ARBA" id="ARBA00023125"/>
    </source>
</evidence>
<dbReference type="GO" id="GO:0005634">
    <property type="term" value="C:nucleus"/>
    <property type="evidence" value="ECO:0007669"/>
    <property type="project" value="UniProtKB-SubCell"/>
</dbReference>
<feature type="domain" description="TCP" evidence="7">
    <location>
        <begin position="82"/>
        <end position="140"/>
    </location>
</feature>
<evidence type="ECO:0000256" key="4">
    <source>
        <dbReference type="ARBA" id="ARBA00023163"/>
    </source>
</evidence>
<keyword evidence="2" id="KW-0805">Transcription regulation</keyword>
<protein>
    <submittedName>
        <fullName evidence="9">Transcription factor TCP2</fullName>
    </submittedName>
</protein>
<feature type="domain" description="R" evidence="8">
    <location>
        <begin position="211"/>
        <end position="231"/>
    </location>
</feature>
<feature type="region of interest" description="Disordered" evidence="6">
    <location>
        <begin position="216"/>
        <end position="294"/>
    </location>
</feature>
<dbReference type="AlphaFoldDB" id="A0A1D1YX99"/>
<dbReference type="InterPro" id="IPR017887">
    <property type="entry name" value="TF_TCP_subgr"/>
</dbReference>
<dbReference type="PANTHER" id="PTHR31072">
    <property type="entry name" value="TRANSCRIPTION FACTOR TCP4-RELATED"/>
    <property type="match status" value="1"/>
</dbReference>
<dbReference type="GO" id="GO:0003700">
    <property type="term" value="F:DNA-binding transcription factor activity"/>
    <property type="evidence" value="ECO:0007669"/>
    <property type="project" value="InterPro"/>
</dbReference>
<keyword evidence="4" id="KW-0804">Transcription</keyword>
<keyword evidence="5" id="KW-0539">Nucleus</keyword>
<evidence type="ECO:0000259" key="7">
    <source>
        <dbReference type="PROSITE" id="PS51369"/>
    </source>
</evidence>
<dbReference type="Pfam" id="PF03634">
    <property type="entry name" value="TCP"/>
    <property type="match status" value="1"/>
</dbReference>
<feature type="compositionally biased region" description="Polar residues" evidence="6">
    <location>
        <begin position="187"/>
        <end position="201"/>
    </location>
</feature>
<feature type="non-terminal residue" evidence="9">
    <location>
        <position position="396"/>
    </location>
</feature>
<evidence type="ECO:0000256" key="2">
    <source>
        <dbReference type="ARBA" id="ARBA00023015"/>
    </source>
</evidence>
<dbReference type="InterPro" id="IPR017888">
    <property type="entry name" value="CYC/TB1_R_domain"/>
</dbReference>
<dbReference type="GO" id="GO:0043565">
    <property type="term" value="F:sequence-specific DNA binding"/>
    <property type="evidence" value="ECO:0007669"/>
    <property type="project" value="TreeGrafter"/>
</dbReference>
<feature type="compositionally biased region" description="Basic and acidic residues" evidence="6">
    <location>
        <begin position="216"/>
        <end position="234"/>
    </location>
</feature>
<evidence type="ECO:0000256" key="6">
    <source>
        <dbReference type="SAM" id="MobiDB-lite"/>
    </source>
</evidence>
<dbReference type="EMBL" id="GDJX01008694">
    <property type="protein sequence ID" value="JAT59242.1"/>
    <property type="molecule type" value="Transcribed_RNA"/>
</dbReference>
<proteinExistence type="predicted"/>
<evidence type="ECO:0000313" key="9">
    <source>
        <dbReference type="EMBL" id="JAT59242.1"/>
    </source>
</evidence>
<evidence type="ECO:0000256" key="5">
    <source>
        <dbReference type="ARBA" id="ARBA00023242"/>
    </source>
</evidence>
<dbReference type="InterPro" id="IPR005333">
    <property type="entry name" value="Transcription_factor_TCP"/>
</dbReference>
<dbReference type="PANTHER" id="PTHR31072:SF93">
    <property type="entry name" value="TRANSCRIPTION FACTOR TCP24"/>
    <property type="match status" value="1"/>
</dbReference>
<dbReference type="PROSITE" id="PS51370">
    <property type="entry name" value="R"/>
    <property type="match status" value="1"/>
</dbReference>
<keyword evidence="3" id="KW-0238">DNA-binding</keyword>
<reference evidence="9" key="1">
    <citation type="submission" date="2015-07" db="EMBL/GenBank/DDBJ databases">
        <title>Transcriptome Assembly of Anthurium amnicola.</title>
        <authorList>
            <person name="Suzuki J."/>
        </authorList>
    </citation>
    <scope>NUCLEOTIDE SEQUENCE</scope>
</reference>
<name>A0A1D1YX99_9ARAE</name>
<feature type="region of interest" description="Disordered" evidence="6">
    <location>
        <begin position="171"/>
        <end position="201"/>
    </location>
</feature>
<dbReference type="GO" id="GO:2000032">
    <property type="term" value="P:regulation of secondary shoot formation"/>
    <property type="evidence" value="ECO:0007669"/>
    <property type="project" value="TreeGrafter"/>
</dbReference>